<dbReference type="InterPro" id="IPR008780">
    <property type="entry name" value="Plasmodium_Vir"/>
</dbReference>
<dbReference type="EMBL" id="KQ235435">
    <property type="protein sequence ID" value="KMZ98984.1"/>
    <property type="molecule type" value="Genomic_DNA"/>
</dbReference>
<evidence type="ECO:0000313" key="1">
    <source>
        <dbReference type="EMBL" id="KMZ98984.1"/>
    </source>
</evidence>
<accession>A0A0J9TTU0</accession>
<dbReference type="AlphaFoldDB" id="A0A0J9TTU0"/>
<sequence>MDYYVSMEKWLPTGYQSMAYKGFCEFNFNDFLKGDALEVLCAKFKYFYDVLFGPSDVNDYMNNENGEYLNFWLNKELTDGNISSISVPQFYSKLKSDDSSFDRGNKLQGKMLVIDKEELKNMKTLYDLYSIYNTIISLQVEDQKTCDDYYSECVKKYKDSTGNCSNIKFTNFCNALKYFKEKYDKINSVSLGVCKSKNILPLPHVNIIPDEKGPVTEQLVGEEKQSLTGFSPQILGTPSQETSVNSVQETSVNSVQVSLEDRQKAVSSSVEGKQNDDYNRVVSGAGTMLAAFSICMIMYKVKYIPYKNMNIDKN</sequence>
<proteinExistence type="predicted"/>
<protein>
    <submittedName>
        <fullName evidence="1">Uncharacterized protein</fullName>
    </submittedName>
</protein>
<name>A0A0J9TTU0_PLAVI</name>
<dbReference type="Pfam" id="PF05795">
    <property type="entry name" value="Plasmodium_Vir"/>
    <property type="match status" value="1"/>
</dbReference>
<dbReference type="OrthoDB" id="388362at2759"/>
<reference evidence="1 2" key="1">
    <citation type="submission" date="2011-09" db="EMBL/GenBank/DDBJ databases">
        <title>The Genome Sequence of Plasmodium vivax North Korean.</title>
        <authorList>
            <consortium name="The Broad Institute Genome Sequencing Platform"/>
            <consortium name="The Broad Institute Genome Sequencing Center for Infectious Disease"/>
            <person name="Neafsey D."/>
            <person name="Carlton J."/>
            <person name="Barnwell J."/>
            <person name="Collins W."/>
            <person name="Escalante A."/>
            <person name="Mullikin J."/>
            <person name="Saul A."/>
            <person name="Guigo R."/>
            <person name="Camara F."/>
            <person name="Young S.K."/>
            <person name="Zeng Q."/>
            <person name="Gargeya S."/>
            <person name="Fitzgerald M."/>
            <person name="Haas B."/>
            <person name="Abouelleil A."/>
            <person name="Alvarado L."/>
            <person name="Arachchi H.M."/>
            <person name="Berlin A."/>
            <person name="Brown A."/>
            <person name="Chapman S.B."/>
            <person name="Chen Z."/>
            <person name="Dunbar C."/>
            <person name="Freedman E."/>
            <person name="Gearin G."/>
            <person name="Gellesch M."/>
            <person name="Goldberg J."/>
            <person name="Griggs A."/>
            <person name="Gujja S."/>
            <person name="Heiman D."/>
            <person name="Howarth C."/>
            <person name="Larson L."/>
            <person name="Lui A."/>
            <person name="MacDonald P.J.P."/>
            <person name="Montmayeur A."/>
            <person name="Murphy C."/>
            <person name="Neiman D."/>
            <person name="Pearson M."/>
            <person name="Priest M."/>
            <person name="Roberts A."/>
            <person name="Saif S."/>
            <person name="Shea T."/>
            <person name="Shenoy N."/>
            <person name="Sisk P."/>
            <person name="Stolte C."/>
            <person name="Sykes S."/>
            <person name="Wortman J."/>
            <person name="Nusbaum C."/>
            <person name="Birren B."/>
        </authorList>
    </citation>
    <scope>NUCLEOTIDE SEQUENCE [LARGE SCALE GENOMIC DNA]</scope>
    <source>
        <strain evidence="1 2">North Korean</strain>
    </source>
</reference>
<organism evidence="1 2">
    <name type="scientific">Plasmodium vivax North Korean</name>
    <dbReference type="NCBI Taxonomy" id="1035514"/>
    <lineage>
        <taxon>Eukaryota</taxon>
        <taxon>Sar</taxon>
        <taxon>Alveolata</taxon>
        <taxon>Apicomplexa</taxon>
        <taxon>Aconoidasida</taxon>
        <taxon>Haemosporida</taxon>
        <taxon>Plasmodiidae</taxon>
        <taxon>Plasmodium</taxon>
        <taxon>Plasmodium (Plasmodium)</taxon>
    </lineage>
</organism>
<dbReference type="Proteomes" id="UP000053239">
    <property type="component" value="Unassembled WGS sequence"/>
</dbReference>
<gene>
    <name evidence="1" type="ORF">PVNG_03823</name>
</gene>
<evidence type="ECO:0000313" key="2">
    <source>
        <dbReference type="Proteomes" id="UP000053239"/>
    </source>
</evidence>